<keyword evidence="2 4" id="KW-0863">Zinc-finger</keyword>
<evidence type="ECO:0000313" key="6">
    <source>
        <dbReference type="EMBL" id="PPQ95961.1"/>
    </source>
</evidence>
<evidence type="ECO:0000256" key="2">
    <source>
        <dbReference type="ARBA" id="ARBA00022771"/>
    </source>
</evidence>
<dbReference type="OrthoDB" id="432970at2759"/>
<dbReference type="Gene3D" id="6.10.140.2220">
    <property type="match status" value="1"/>
</dbReference>
<dbReference type="EMBL" id="NHYE01001403">
    <property type="protein sequence ID" value="PPQ95961.1"/>
    <property type="molecule type" value="Genomic_DNA"/>
</dbReference>
<organism evidence="6 7">
    <name type="scientific">Gymnopilus dilepis</name>
    <dbReference type="NCBI Taxonomy" id="231916"/>
    <lineage>
        <taxon>Eukaryota</taxon>
        <taxon>Fungi</taxon>
        <taxon>Dikarya</taxon>
        <taxon>Basidiomycota</taxon>
        <taxon>Agaricomycotina</taxon>
        <taxon>Agaricomycetes</taxon>
        <taxon>Agaricomycetidae</taxon>
        <taxon>Agaricales</taxon>
        <taxon>Agaricineae</taxon>
        <taxon>Hymenogastraceae</taxon>
        <taxon>Gymnopilus</taxon>
    </lineage>
</organism>
<sequence>MNFERIPPVIANLGQACYYCFKEKTADNPLSRCGGCHHVSYCGPACQKAHWSKHKSLCKAFKAVETNRGRDIFAQYVFLPEDEETFVVTDVKALNECLGRVGSMIMEELEVELKRPLRLDERNLVGWEPRCLACGRSDAIFRIEAKLRDRNPLSSGLKPCPDCRLSFYCSEEHWDAVKDRHQNEPCQDGRDDMSQCETNRLCFQDAKFANIMAGANAGEFKWAPERTVASWTPLREADWSDYKAGLAEAFDSAAAMGQEFVKALLRGASENLSMPMTILWGLENLHPDDAWTKKDVLNIHVLGAADKEILNSQMFEEILHRVPLIKTLKLTFIGPELSRLTGPFPQMTEMETCPQCTRHGRKRIHDHHAKTYHDYIIDQGSKFTKPDLAVAFDSGCSQEDIESWKKSYKALHQRNIPSVFTAFNSDEAHAEADLFRSVGITLHPELGPRRNPWGSLLAHIEPNKVTGFYAVNNWLSGGFR</sequence>
<name>A0A409XZ17_9AGAR</name>
<keyword evidence="1" id="KW-0479">Metal-binding</keyword>
<evidence type="ECO:0000256" key="1">
    <source>
        <dbReference type="ARBA" id="ARBA00022723"/>
    </source>
</evidence>
<keyword evidence="3" id="KW-0862">Zinc</keyword>
<evidence type="ECO:0000256" key="4">
    <source>
        <dbReference type="PROSITE-ProRule" id="PRU00134"/>
    </source>
</evidence>
<protein>
    <recommendedName>
        <fullName evidence="5">MYND-type domain-containing protein</fullName>
    </recommendedName>
</protein>
<dbReference type="InterPro" id="IPR046824">
    <property type="entry name" value="Mss51-like_C"/>
</dbReference>
<reference evidence="6 7" key="1">
    <citation type="journal article" date="2018" name="Evol. Lett.">
        <title>Horizontal gene cluster transfer increased hallucinogenic mushroom diversity.</title>
        <authorList>
            <person name="Reynolds H.T."/>
            <person name="Vijayakumar V."/>
            <person name="Gluck-Thaler E."/>
            <person name="Korotkin H.B."/>
            <person name="Matheny P.B."/>
            <person name="Slot J.C."/>
        </authorList>
    </citation>
    <scope>NUCLEOTIDE SEQUENCE [LARGE SCALE GENOMIC DNA]</scope>
    <source>
        <strain evidence="6 7">SRW20</strain>
    </source>
</reference>
<evidence type="ECO:0000256" key="3">
    <source>
        <dbReference type="ARBA" id="ARBA00022833"/>
    </source>
</evidence>
<dbReference type="InterPro" id="IPR002893">
    <property type="entry name" value="Znf_MYND"/>
</dbReference>
<dbReference type="GO" id="GO:0008270">
    <property type="term" value="F:zinc ion binding"/>
    <property type="evidence" value="ECO:0007669"/>
    <property type="project" value="UniProtKB-KW"/>
</dbReference>
<feature type="domain" description="MYND-type" evidence="5">
    <location>
        <begin position="17"/>
        <end position="58"/>
    </location>
</feature>
<accession>A0A409XZ17</accession>
<dbReference type="AlphaFoldDB" id="A0A409XZ17"/>
<dbReference type="InParanoid" id="A0A409XZ17"/>
<dbReference type="PROSITE" id="PS51257">
    <property type="entry name" value="PROKAR_LIPOPROTEIN"/>
    <property type="match status" value="1"/>
</dbReference>
<dbReference type="Pfam" id="PF01753">
    <property type="entry name" value="zf-MYND"/>
    <property type="match status" value="1"/>
</dbReference>
<evidence type="ECO:0000313" key="7">
    <source>
        <dbReference type="Proteomes" id="UP000284706"/>
    </source>
</evidence>
<evidence type="ECO:0000259" key="5">
    <source>
        <dbReference type="PROSITE" id="PS50865"/>
    </source>
</evidence>
<dbReference type="SUPFAM" id="SSF144232">
    <property type="entry name" value="HIT/MYND zinc finger-like"/>
    <property type="match status" value="1"/>
</dbReference>
<gene>
    <name evidence="6" type="ORF">CVT26_016127</name>
</gene>
<dbReference type="PANTHER" id="PTHR28069">
    <property type="entry name" value="GH20023P"/>
    <property type="match status" value="1"/>
</dbReference>
<dbReference type="Proteomes" id="UP000284706">
    <property type="component" value="Unassembled WGS sequence"/>
</dbReference>
<dbReference type="PROSITE" id="PS01360">
    <property type="entry name" value="ZF_MYND_1"/>
    <property type="match status" value="1"/>
</dbReference>
<dbReference type="STRING" id="231916.A0A409XZ17"/>
<comment type="caution">
    <text evidence="6">The sequence shown here is derived from an EMBL/GenBank/DDBJ whole genome shotgun (WGS) entry which is preliminary data.</text>
</comment>
<proteinExistence type="predicted"/>
<dbReference type="PROSITE" id="PS50865">
    <property type="entry name" value="ZF_MYND_2"/>
    <property type="match status" value="1"/>
</dbReference>
<keyword evidence="7" id="KW-1185">Reference proteome</keyword>
<dbReference type="Pfam" id="PF20179">
    <property type="entry name" value="MSS51_C"/>
    <property type="match status" value="1"/>
</dbReference>